<feature type="transmembrane region" description="Helical" evidence="9">
    <location>
        <begin position="81"/>
        <end position="105"/>
    </location>
</feature>
<sequence>MSNDASYSDFPQPQPAFANRHLAPSPGASQADSYRDSEAYPASSPNNSTTLLPASAPKPEVAYGTSYGEKTARSPSKNRKLIGLGALLGVAIVVVAVVVPVYFLVIKKHHRSAAVSSTASPTALASSTGSTGGDSTGGKTIVGAVTGGDGSTVTTDNGTTFTYKNPFGGYWIADPQNPFASGARPNSWTPALNETWTWGVDHVYGVNLGGWFVLEPFIAPALFQAYPSAVDEWSLSTLMRADGTLEATMEAHYDTFITEEDIAQIAGAGLNWIRVPIPFWAISTWSDVGTDSTGTVAEPFLEGVCWKYIVRLFGWARKYGLRVNLDLHTIPGSQNGYNHSGRDGQINFLNGIMGIANAQRAIDYIRIITEFISQPEYKDVVQMFGVMNEARMAIIGRPPLNAFYLELHNLLRGITGVGAGNGPYIGVHDGFQGVSSWAGFMEGSDRVVLDTHPYFAFNGQANNQPIATSDDFMSPDAGGRWPAAACNTWGSSLNTSREQFGITVAGEWSNGYNDCGLYLNGVPGSNHYGDCTLWQDSSTWNTTVKAGVQAFAMASMDALQDWFFWTWKIAPAADGVVSSPLWSYQLGLEGGWMPTDPRTAHGKCAAIGVSGEQFDGTFSAWQTGGAGAGTIAASFSSSFGVWPPLTISNVDPAALTVMPTYTATGSVATLTYITPTVTGATTTVTPTVSVGNGWFDSADTASGVTAVAGCTYPAAWEALTLPAPTALCTGAPA</sequence>
<dbReference type="GO" id="GO:0009986">
    <property type="term" value="C:cell surface"/>
    <property type="evidence" value="ECO:0007669"/>
    <property type="project" value="TreeGrafter"/>
</dbReference>
<proteinExistence type="inferred from homology"/>
<feature type="region of interest" description="Disordered" evidence="8">
    <location>
        <begin position="117"/>
        <end position="149"/>
    </location>
</feature>
<feature type="compositionally biased region" description="Polar residues" evidence="8">
    <location>
        <begin position="1"/>
        <end position="11"/>
    </location>
</feature>
<keyword evidence="4" id="KW-0326">Glycosidase</keyword>
<evidence type="ECO:0000256" key="3">
    <source>
        <dbReference type="ARBA" id="ARBA00023180"/>
    </source>
</evidence>
<dbReference type="PANTHER" id="PTHR31297">
    <property type="entry name" value="GLUCAN ENDO-1,6-BETA-GLUCOSIDASE B"/>
    <property type="match status" value="1"/>
</dbReference>
<comment type="caution">
    <text evidence="10">The sequence shown here is derived from an EMBL/GenBank/DDBJ whole genome shotgun (WGS) entry which is preliminary data.</text>
</comment>
<dbReference type="GO" id="GO:0009251">
    <property type="term" value="P:glucan catabolic process"/>
    <property type="evidence" value="ECO:0007669"/>
    <property type="project" value="TreeGrafter"/>
</dbReference>
<evidence type="ECO:0000313" key="11">
    <source>
        <dbReference type="Proteomes" id="UP001218188"/>
    </source>
</evidence>
<keyword evidence="2 10" id="KW-0378">Hydrolase</keyword>
<evidence type="ECO:0000256" key="2">
    <source>
        <dbReference type="ARBA" id="ARBA00022801"/>
    </source>
</evidence>
<evidence type="ECO:0000256" key="8">
    <source>
        <dbReference type="SAM" id="MobiDB-lite"/>
    </source>
</evidence>
<dbReference type="GO" id="GO:0071555">
    <property type="term" value="P:cell wall organization"/>
    <property type="evidence" value="ECO:0007669"/>
    <property type="project" value="UniProtKB-KW"/>
</dbReference>
<dbReference type="EC" id="3.2.1.58" evidence="7"/>
<dbReference type="InterPro" id="IPR017853">
    <property type="entry name" value="GH"/>
</dbReference>
<comment type="similarity">
    <text evidence="1">Belongs to the glycosyl hydrolase 5 (cellulase A) family.</text>
</comment>
<keyword evidence="9" id="KW-0812">Transmembrane</keyword>
<dbReference type="AlphaFoldDB" id="A0AAD6TLD1"/>
<evidence type="ECO:0000256" key="5">
    <source>
        <dbReference type="ARBA" id="ARBA00023316"/>
    </source>
</evidence>
<keyword evidence="9" id="KW-0472">Membrane</keyword>
<keyword evidence="3" id="KW-0325">Glycoprotein</keyword>
<evidence type="ECO:0000256" key="7">
    <source>
        <dbReference type="ARBA" id="ARBA00038929"/>
    </source>
</evidence>
<evidence type="ECO:0000256" key="6">
    <source>
        <dbReference type="ARBA" id="ARBA00036824"/>
    </source>
</evidence>
<accession>A0AAD6TLD1</accession>
<evidence type="ECO:0000256" key="1">
    <source>
        <dbReference type="ARBA" id="ARBA00005641"/>
    </source>
</evidence>
<dbReference type="InterPro" id="IPR050386">
    <property type="entry name" value="Glycosyl_hydrolase_5"/>
</dbReference>
<keyword evidence="5" id="KW-0961">Cell wall biogenesis/degradation</keyword>
<dbReference type="PANTHER" id="PTHR31297:SF34">
    <property type="entry name" value="GLUCAN 1,3-BETA-GLUCOSIDASE 2"/>
    <property type="match status" value="1"/>
</dbReference>
<dbReference type="Gene3D" id="3.20.20.80">
    <property type="entry name" value="Glycosidases"/>
    <property type="match status" value="1"/>
</dbReference>
<comment type="catalytic activity">
    <reaction evidence="6">
        <text>Successive hydrolysis of beta-D-glucose units from the non-reducing ends of (1-&gt;3)-beta-D-glucans, releasing alpha-glucose.</text>
        <dbReference type="EC" id="3.2.1.58"/>
    </reaction>
</comment>
<feature type="region of interest" description="Disordered" evidence="8">
    <location>
        <begin position="1"/>
        <end position="75"/>
    </location>
</feature>
<dbReference type="GO" id="GO:0004338">
    <property type="term" value="F:glucan exo-1,3-beta-glucosidase activity"/>
    <property type="evidence" value="ECO:0007669"/>
    <property type="project" value="UniProtKB-EC"/>
</dbReference>
<evidence type="ECO:0000313" key="10">
    <source>
        <dbReference type="EMBL" id="KAJ7046308.1"/>
    </source>
</evidence>
<feature type="compositionally biased region" description="Polar residues" evidence="8">
    <location>
        <begin position="43"/>
        <end position="52"/>
    </location>
</feature>
<keyword evidence="11" id="KW-1185">Reference proteome</keyword>
<evidence type="ECO:0000256" key="9">
    <source>
        <dbReference type="SAM" id="Phobius"/>
    </source>
</evidence>
<gene>
    <name evidence="10" type="ORF">C8F04DRAFT_1024683</name>
</gene>
<dbReference type="GO" id="GO:0005576">
    <property type="term" value="C:extracellular region"/>
    <property type="evidence" value="ECO:0007669"/>
    <property type="project" value="TreeGrafter"/>
</dbReference>
<organism evidence="10 11">
    <name type="scientific">Mycena alexandri</name>
    <dbReference type="NCBI Taxonomy" id="1745969"/>
    <lineage>
        <taxon>Eukaryota</taxon>
        <taxon>Fungi</taxon>
        <taxon>Dikarya</taxon>
        <taxon>Basidiomycota</taxon>
        <taxon>Agaricomycotina</taxon>
        <taxon>Agaricomycetes</taxon>
        <taxon>Agaricomycetidae</taxon>
        <taxon>Agaricales</taxon>
        <taxon>Marasmiineae</taxon>
        <taxon>Mycenaceae</taxon>
        <taxon>Mycena</taxon>
    </lineage>
</organism>
<dbReference type="EMBL" id="JARJCM010000003">
    <property type="protein sequence ID" value="KAJ7046308.1"/>
    <property type="molecule type" value="Genomic_DNA"/>
</dbReference>
<evidence type="ECO:0000256" key="4">
    <source>
        <dbReference type="ARBA" id="ARBA00023295"/>
    </source>
</evidence>
<reference evidence="10" key="1">
    <citation type="submission" date="2023-03" db="EMBL/GenBank/DDBJ databases">
        <title>Massive genome expansion in bonnet fungi (Mycena s.s.) driven by repeated elements and novel gene families across ecological guilds.</title>
        <authorList>
            <consortium name="Lawrence Berkeley National Laboratory"/>
            <person name="Harder C.B."/>
            <person name="Miyauchi S."/>
            <person name="Viragh M."/>
            <person name="Kuo A."/>
            <person name="Thoen E."/>
            <person name="Andreopoulos B."/>
            <person name="Lu D."/>
            <person name="Skrede I."/>
            <person name="Drula E."/>
            <person name="Henrissat B."/>
            <person name="Morin E."/>
            <person name="Kohler A."/>
            <person name="Barry K."/>
            <person name="LaButti K."/>
            <person name="Morin E."/>
            <person name="Salamov A."/>
            <person name="Lipzen A."/>
            <person name="Mereny Z."/>
            <person name="Hegedus B."/>
            <person name="Baldrian P."/>
            <person name="Stursova M."/>
            <person name="Weitz H."/>
            <person name="Taylor A."/>
            <person name="Grigoriev I.V."/>
            <person name="Nagy L.G."/>
            <person name="Martin F."/>
            <person name="Kauserud H."/>
        </authorList>
    </citation>
    <scope>NUCLEOTIDE SEQUENCE</scope>
    <source>
        <strain evidence="10">CBHHK200</strain>
    </source>
</reference>
<dbReference type="SUPFAM" id="SSF51445">
    <property type="entry name" value="(Trans)glycosidases"/>
    <property type="match status" value="1"/>
</dbReference>
<keyword evidence="9" id="KW-1133">Transmembrane helix</keyword>
<protein>
    <recommendedName>
        <fullName evidence="7">glucan 1,3-beta-glucosidase</fullName>
        <ecNumber evidence="7">3.2.1.58</ecNumber>
    </recommendedName>
</protein>
<name>A0AAD6TLD1_9AGAR</name>
<dbReference type="Proteomes" id="UP001218188">
    <property type="component" value="Unassembled WGS sequence"/>
</dbReference>
<feature type="compositionally biased region" description="Low complexity" evidence="8">
    <location>
        <begin position="117"/>
        <end position="129"/>
    </location>
</feature>